<sequence length="371" mass="40973">MSVRYLGFVLLVWFPGGLHTQSADQQCPPPILAGGYLVPKQNTYSHEANFTYGCNNGLKPAVEGWWAIITCQNGKWSPKPQCIDEKACFPPHIHNAKYKKNSKGWYEDKKTVRITCDKGYEHKDRDATAICSNGTWSSVPVCEKSIEACGEPPKIPHAVIIHQEYQELFAADSVVQYECEDGYTVERGGTKENITCMSGNWTEGLTCNRGTSLGTRDGGGTSGSRTPPAGGGSSATSGSNERDRRPPFTAVVHCGAYPIVPNGDVVKEDPMFLKYQCNVFYKQVGSDTVRCHSEGSWSQLPICQEADCVIDLAQYLADHVSLSGLVYVTKGETKYIPCIWEGYSSRVQCINRIPVYTRCCHHSDHQRGFCS</sequence>
<evidence type="ECO:0000256" key="3">
    <source>
        <dbReference type="ARBA" id="ARBA00022729"/>
    </source>
</evidence>
<dbReference type="Ensembl" id="ENSSLUT00000006795.1">
    <property type="protein sequence ID" value="ENSSLUP00000006630.1"/>
    <property type="gene ID" value="ENSSLUG00000002903.1"/>
</dbReference>
<evidence type="ECO:0000256" key="1">
    <source>
        <dbReference type="ARBA" id="ARBA00004328"/>
    </source>
</evidence>
<feature type="signal peptide" evidence="7">
    <location>
        <begin position="1"/>
        <end position="20"/>
    </location>
</feature>
<dbReference type="SUPFAM" id="SSF57535">
    <property type="entry name" value="Complement control module/SCR domain"/>
    <property type="match status" value="4"/>
</dbReference>
<feature type="domain" description="Sushi" evidence="8">
    <location>
        <begin position="147"/>
        <end position="209"/>
    </location>
</feature>
<evidence type="ECO:0000256" key="2">
    <source>
        <dbReference type="ARBA" id="ARBA00022659"/>
    </source>
</evidence>
<feature type="domain" description="Sushi" evidence="8">
    <location>
        <begin position="252"/>
        <end position="305"/>
    </location>
</feature>
<feature type="compositionally biased region" description="Low complexity" evidence="6">
    <location>
        <begin position="223"/>
        <end position="239"/>
    </location>
</feature>
<protein>
    <submittedName>
        <fullName evidence="9">Complement factor H-like</fullName>
    </submittedName>
</protein>
<dbReference type="Pfam" id="PF00084">
    <property type="entry name" value="Sushi"/>
    <property type="match status" value="4"/>
</dbReference>
<evidence type="ECO:0000313" key="9">
    <source>
        <dbReference type="Ensembl" id="ENSSLUP00000006630.1"/>
    </source>
</evidence>
<keyword evidence="10" id="KW-1185">Reference proteome</keyword>
<dbReference type="PANTHER" id="PTHR45785">
    <property type="entry name" value="COMPLEMENT FACTOR H-RELATED"/>
    <property type="match status" value="1"/>
</dbReference>
<reference evidence="9" key="2">
    <citation type="submission" date="2025-09" db="UniProtKB">
        <authorList>
            <consortium name="Ensembl"/>
        </authorList>
    </citation>
    <scope>IDENTIFICATION</scope>
</reference>
<comment type="caution">
    <text evidence="5">Lacks conserved residue(s) required for the propagation of feature annotation.</text>
</comment>
<evidence type="ECO:0000313" key="10">
    <source>
        <dbReference type="Proteomes" id="UP000694568"/>
    </source>
</evidence>
<dbReference type="GO" id="GO:0005615">
    <property type="term" value="C:extracellular space"/>
    <property type="evidence" value="ECO:0007669"/>
    <property type="project" value="TreeGrafter"/>
</dbReference>
<organism evidence="9 10">
    <name type="scientific">Sander lucioperca</name>
    <name type="common">Pike-perch</name>
    <name type="synonym">Perca lucioperca</name>
    <dbReference type="NCBI Taxonomy" id="283035"/>
    <lineage>
        <taxon>Eukaryota</taxon>
        <taxon>Metazoa</taxon>
        <taxon>Chordata</taxon>
        <taxon>Craniata</taxon>
        <taxon>Vertebrata</taxon>
        <taxon>Euteleostomi</taxon>
        <taxon>Actinopterygii</taxon>
        <taxon>Neopterygii</taxon>
        <taxon>Teleostei</taxon>
        <taxon>Neoteleostei</taxon>
        <taxon>Acanthomorphata</taxon>
        <taxon>Eupercaria</taxon>
        <taxon>Perciformes</taxon>
        <taxon>Percoidei</taxon>
        <taxon>Percidae</taxon>
        <taxon>Luciopercinae</taxon>
        <taxon>Sander</taxon>
    </lineage>
</organism>
<feature type="disulfide bond" evidence="5">
    <location>
        <begin position="88"/>
        <end position="131"/>
    </location>
</feature>
<feature type="chain" id="PRO_5034200627" evidence="7">
    <location>
        <begin position="21"/>
        <end position="371"/>
    </location>
</feature>
<feature type="region of interest" description="Disordered" evidence="6">
    <location>
        <begin position="208"/>
        <end position="244"/>
    </location>
</feature>
<gene>
    <name evidence="9" type="primary">LOC116046164</name>
</gene>
<dbReference type="Gene3D" id="2.10.70.10">
    <property type="entry name" value="Complement Module, domain 1"/>
    <property type="match status" value="4"/>
</dbReference>
<evidence type="ECO:0000256" key="5">
    <source>
        <dbReference type="PROSITE-ProRule" id="PRU00302"/>
    </source>
</evidence>
<feature type="domain" description="Sushi" evidence="8">
    <location>
        <begin position="25"/>
        <end position="84"/>
    </location>
</feature>
<dbReference type="CDD" id="cd00033">
    <property type="entry name" value="CCP"/>
    <property type="match status" value="4"/>
</dbReference>
<dbReference type="InterPro" id="IPR035976">
    <property type="entry name" value="Sushi/SCR/CCP_sf"/>
</dbReference>
<dbReference type="InterPro" id="IPR051503">
    <property type="entry name" value="ComplSys_Reg/VirEntry_Med"/>
</dbReference>
<dbReference type="InterPro" id="IPR000436">
    <property type="entry name" value="Sushi_SCR_CCP_dom"/>
</dbReference>
<keyword evidence="3 7" id="KW-0732">Signal</keyword>
<dbReference type="Proteomes" id="UP000694568">
    <property type="component" value="Unplaced"/>
</dbReference>
<proteinExistence type="predicted"/>
<evidence type="ECO:0000256" key="6">
    <source>
        <dbReference type="SAM" id="MobiDB-lite"/>
    </source>
</evidence>
<evidence type="ECO:0000256" key="7">
    <source>
        <dbReference type="SAM" id="SignalP"/>
    </source>
</evidence>
<evidence type="ECO:0000259" key="8">
    <source>
        <dbReference type="PROSITE" id="PS50923"/>
    </source>
</evidence>
<evidence type="ECO:0000256" key="4">
    <source>
        <dbReference type="ARBA" id="ARBA00023157"/>
    </source>
</evidence>
<dbReference type="GeneTree" id="ENSGT00940000154386"/>
<keyword evidence="4 5" id="KW-1015">Disulfide bond</keyword>
<accession>A0A8C9X811</accession>
<comment type="subcellular location">
    <subcellularLocation>
        <location evidence="1">Virion</location>
    </subcellularLocation>
</comment>
<feature type="domain" description="Sushi" evidence="8">
    <location>
        <begin position="86"/>
        <end position="144"/>
    </location>
</feature>
<dbReference type="PANTHER" id="PTHR45785:SF2">
    <property type="entry name" value="COMPLEMENT FACTOR H-RELATED"/>
    <property type="match status" value="1"/>
</dbReference>
<reference evidence="9" key="1">
    <citation type="submission" date="2025-08" db="UniProtKB">
        <authorList>
            <consortium name="Ensembl"/>
        </authorList>
    </citation>
    <scope>IDENTIFICATION</scope>
</reference>
<name>A0A8C9X811_SANLU</name>
<dbReference type="GO" id="GO:0006956">
    <property type="term" value="P:complement activation"/>
    <property type="evidence" value="ECO:0007669"/>
    <property type="project" value="TreeGrafter"/>
</dbReference>
<dbReference type="PROSITE" id="PS50923">
    <property type="entry name" value="SUSHI"/>
    <property type="match status" value="4"/>
</dbReference>
<dbReference type="SMART" id="SM00032">
    <property type="entry name" value="CCP"/>
    <property type="match status" value="4"/>
</dbReference>
<keyword evidence="2 5" id="KW-0768">Sushi</keyword>
<dbReference type="GO" id="GO:0001851">
    <property type="term" value="F:complement component C3b binding"/>
    <property type="evidence" value="ECO:0007669"/>
    <property type="project" value="TreeGrafter"/>
</dbReference>
<dbReference type="AlphaFoldDB" id="A0A8C9X811"/>